<evidence type="ECO:0000256" key="8">
    <source>
        <dbReference type="ARBA" id="ARBA00023211"/>
    </source>
</evidence>
<evidence type="ECO:0000256" key="6">
    <source>
        <dbReference type="ARBA" id="ARBA00022842"/>
    </source>
</evidence>
<evidence type="ECO:0000256" key="5">
    <source>
        <dbReference type="ARBA" id="ARBA00022801"/>
    </source>
</evidence>
<dbReference type="InterPro" id="IPR036457">
    <property type="entry name" value="PPM-type-like_dom_sf"/>
</dbReference>
<evidence type="ECO:0000256" key="7">
    <source>
        <dbReference type="ARBA" id="ARBA00022912"/>
    </source>
</evidence>
<dbReference type="PROSITE" id="PS01032">
    <property type="entry name" value="PPM_1"/>
    <property type="match status" value="1"/>
</dbReference>
<reference evidence="13" key="2">
    <citation type="submission" date="2025-08" db="UniProtKB">
        <authorList>
            <consortium name="RefSeq"/>
        </authorList>
    </citation>
    <scope>IDENTIFICATION</scope>
    <source>
        <tissue evidence="13">Leaf</tissue>
    </source>
</reference>
<dbReference type="OrthoDB" id="10264738at2759"/>
<dbReference type="InterPro" id="IPR001932">
    <property type="entry name" value="PPM-type_phosphatase-like_dom"/>
</dbReference>
<dbReference type="InterPro" id="IPR015655">
    <property type="entry name" value="PP2C"/>
</dbReference>
<feature type="domain" description="PPM-type phosphatase" evidence="11">
    <location>
        <begin position="112"/>
        <end position="418"/>
    </location>
</feature>
<proteinExistence type="inferred from homology"/>
<dbReference type="Pfam" id="PF00481">
    <property type="entry name" value="PP2C"/>
    <property type="match status" value="1"/>
</dbReference>
<name>A0A6J0LYZ8_RAPSA</name>
<evidence type="ECO:0000313" key="12">
    <source>
        <dbReference type="Proteomes" id="UP000504610"/>
    </source>
</evidence>
<comment type="cofactor">
    <cofactor evidence="1">
        <name>Mn(2+)</name>
        <dbReference type="ChEBI" id="CHEBI:29035"/>
    </cofactor>
</comment>
<sequence>MTEIYRTVSTGRRRDDVSPTKCRERRRRRIEMRRQAAVYGEPSSSSSSSKNREETIYSGFVPLRKHARMATTAAEMSGLPADVGGVFPSPTSSHKKPEAIVWKGEEADDEPMYGVVSVMGRSRKMEDMVTVRPSLCKPEINQQNPVHFFAVYDGHGGSQVSTLCSTTMHTLVKEELEQQPGCKFEGAGNDVVEEKWRGVMRRSFERMDVLAMGTCMCMTSASLCNCDPREAAISGSTAVAAVLTKEHIVLANTGDSRAVLCRNGMAIPLSSDHKPDRPDERARIEAAGGRVLVVDGARVEGILATSRAIGDRYLKPMVAWEPEIAFMRRESGDECLILASDGLWDVLSSQLACDIARFCLRGDTPSGLDLNETAQEDDSEGQGSGQNPSRSVLAATLLTRLALGRQSNDNISVIVIDLKNSSP</sequence>
<dbReference type="SUPFAM" id="SSF81606">
    <property type="entry name" value="PP2C-like"/>
    <property type="match status" value="1"/>
</dbReference>
<evidence type="ECO:0000256" key="10">
    <source>
        <dbReference type="SAM" id="MobiDB-lite"/>
    </source>
</evidence>
<dbReference type="PROSITE" id="PS51746">
    <property type="entry name" value="PPM_2"/>
    <property type="match status" value="1"/>
</dbReference>
<gene>
    <name evidence="13" type="primary">LOC108836333</name>
</gene>
<dbReference type="Gene3D" id="3.60.40.10">
    <property type="entry name" value="PPM-type phosphatase domain"/>
    <property type="match status" value="1"/>
</dbReference>
<dbReference type="RefSeq" id="XP_018465003.1">
    <property type="nucleotide sequence ID" value="XM_018609501.2"/>
</dbReference>
<keyword evidence="5 9" id="KW-0378">Hydrolase</keyword>
<keyword evidence="6" id="KW-0460">Magnesium</keyword>
<dbReference type="Proteomes" id="UP000504610">
    <property type="component" value="Chromosome 3"/>
</dbReference>
<keyword evidence="12" id="KW-1185">Reference proteome</keyword>
<reference evidence="12" key="1">
    <citation type="journal article" date="2019" name="Database">
        <title>The radish genome database (RadishGD): an integrated information resource for radish genomics.</title>
        <authorList>
            <person name="Yu H.J."/>
            <person name="Baek S."/>
            <person name="Lee Y.J."/>
            <person name="Cho A."/>
            <person name="Mun J.H."/>
        </authorList>
    </citation>
    <scope>NUCLEOTIDE SEQUENCE [LARGE SCALE GENOMIC DNA]</scope>
    <source>
        <strain evidence="12">cv. WK10039</strain>
    </source>
</reference>
<dbReference type="CDD" id="cd00143">
    <property type="entry name" value="PP2Cc"/>
    <property type="match status" value="1"/>
</dbReference>
<dbReference type="SMART" id="SM00332">
    <property type="entry name" value="PP2Cc"/>
    <property type="match status" value="1"/>
</dbReference>
<dbReference type="FunFam" id="3.60.40.10:FF:000291">
    <property type="entry name" value="Protein phosphatase 2C 50"/>
    <property type="match status" value="1"/>
</dbReference>
<comment type="similarity">
    <text evidence="9">Belongs to the PP2C family.</text>
</comment>
<dbReference type="PANTHER" id="PTHR47992">
    <property type="entry name" value="PROTEIN PHOSPHATASE"/>
    <property type="match status" value="1"/>
</dbReference>
<evidence type="ECO:0000313" key="13">
    <source>
        <dbReference type="RefSeq" id="XP_018465003.1"/>
    </source>
</evidence>
<protein>
    <recommendedName>
        <fullName evidence="3">protein-serine/threonine phosphatase</fullName>
        <ecNumber evidence="3">3.1.3.16</ecNumber>
    </recommendedName>
</protein>
<evidence type="ECO:0000256" key="4">
    <source>
        <dbReference type="ARBA" id="ARBA00022723"/>
    </source>
</evidence>
<feature type="region of interest" description="Disordered" evidence="10">
    <location>
        <begin position="1"/>
        <end position="53"/>
    </location>
</feature>
<evidence type="ECO:0000256" key="9">
    <source>
        <dbReference type="RuleBase" id="RU003465"/>
    </source>
</evidence>
<dbReference type="AlphaFoldDB" id="A0A6J0LYZ8"/>
<evidence type="ECO:0000256" key="2">
    <source>
        <dbReference type="ARBA" id="ARBA00001946"/>
    </source>
</evidence>
<accession>A0A6J0LYZ8</accession>
<dbReference type="GO" id="GO:0004722">
    <property type="term" value="F:protein serine/threonine phosphatase activity"/>
    <property type="evidence" value="ECO:0007669"/>
    <property type="project" value="UniProtKB-EC"/>
</dbReference>
<keyword evidence="8" id="KW-0464">Manganese</keyword>
<organism evidence="12 13">
    <name type="scientific">Raphanus sativus</name>
    <name type="common">Radish</name>
    <name type="synonym">Raphanus raphanistrum var. sativus</name>
    <dbReference type="NCBI Taxonomy" id="3726"/>
    <lineage>
        <taxon>Eukaryota</taxon>
        <taxon>Viridiplantae</taxon>
        <taxon>Streptophyta</taxon>
        <taxon>Embryophyta</taxon>
        <taxon>Tracheophyta</taxon>
        <taxon>Spermatophyta</taxon>
        <taxon>Magnoliopsida</taxon>
        <taxon>eudicotyledons</taxon>
        <taxon>Gunneridae</taxon>
        <taxon>Pentapetalae</taxon>
        <taxon>rosids</taxon>
        <taxon>malvids</taxon>
        <taxon>Brassicales</taxon>
        <taxon>Brassicaceae</taxon>
        <taxon>Brassiceae</taxon>
        <taxon>Raphanus</taxon>
    </lineage>
</organism>
<evidence type="ECO:0000256" key="1">
    <source>
        <dbReference type="ARBA" id="ARBA00001936"/>
    </source>
</evidence>
<dbReference type="GO" id="GO:0046872">
    <property type="term" value="F:metal ion binding"/>
    <property type="evidence" value="ECO:0007669"/>
    <property type="project" value="UniProtKB-KW"/>
</dbReference>
<evidence type="ECO:0000256" key="3">
    <source>
        <dbReference type="ARBA" id="ARBA00013081"/>
    </source>
</evidence>
<dbReference type="EC" id="3.1.3.16" evidence="3"/>
<feature type="region of interest" description="Disordered" evidence="10">
    <location>
        <begin position="370"/>
        <end position="389"/>
    </location>
</feature>
<dbReference type="InterPro" id="IPR000222">
    <property type="entry name" value="PP2C_BS"/>
</dbReference>
<feature type="compositionally biased region" description="Basic and acidic residues" evidence="10">
    <location>
        <begin position="12"/>
        <end position="22"/>
    </location>
</feature>
<keyword evidence="4" id="KW-0479">Metal-binding</keyword>
<evidence type="ECO:0000259" key="11">
    <source>
        <dbReference type="PROSITE" id="PS51746"/>
    </source>
</evidence>
<comment type="cofactor">
    <cofactor evidence="2">
        <name>Mg(2+)</name>
        <dbReference type="ChEBI" id="CHEBI:18420"/>
    </cofactor>
</comment>
<dbReference type="GeneID" id="108836333"/>
<dbReference type="KEGG" id="rsz:108836333"/>
<keyword evidence="7 9" id="KW-0904">Protein phosphatase</keyword>